<feature type="region of interest" description="Disordered" evidence="1">
    <location>
        <begin position="1"/>
        <end position="26"/>
    </location>
</feature>
<evidence type="ECO:0000256" key="1">
    <source>
        <dbReference type="SAM" id="MobiDB-lite"/>
    </source>
</evidence>
<dbReference type="OrthoDB" id="5422822at2"/>
<dbReference type="CDD" id="cd00085">
    <property type="entry name" value="HNHc"/>
    <property type="match status" value="1"/>
</dbReference>
<dbReference type="InterPro" id="IPR003615">
    <property type="entry name" value="HNH_nuc"/>
</dbReference>
<dbReference type="Gene3D" id="1.10.30.50">
    <property type="match status" value="1"/>
</dbReference>
<organism evidence="2 3">
    <name type="scientific">Roseivivax lentus</name>
    <dbReference type="NCBI Taxonomy" id="633194"/>
    <lineage>
        <taxon>Bacteria</taxon>
        <taxon>Pseudomonadati</taxon>
        <taxon>Pseudomonadota</taxon>
        <taxon>Alphaproteobacteria</taxon>
        <taxon>Rhodobacterales</taxon>
        <taxon>Roseobacteraceae</taxon>
        <taxon>Roseivivax</taxon>
    </lineage>
</organism>
<dbReference type="STRING" id="633194.SAMN05421759_101487"/>
<dbReference type="EMBL" id="FTOQ01000001">
    <property type="protein sequence ID" value="SIS57066.1"/>
    <property type="molecule type" value="Genomic_DNA"/>
</dbReference>
<protein>
    <submittedName>
        <fullName evidence="2">TIGR02646 family protein</fullName>
    </submittedName>
</protein>
<gene>
    <name evidence="2" type="ORF">SAMN05421759_101487</name>
</gene>
<dbReference type="Proteomes" id="UP000186684">
    <property type="component" value="Unassembled WGS sequence"/>
</dbReference>
<evidence type="ECO:0000313" key="2">
    <source>
        <dbReference type="EMBL" id="SIS57066.1"/>
    </source>
</evidence>
<reference evidence="3" key="1">
    <citation type="submission" date="2017-01" db="EMBL/GenBank/DDBJ databases">
        <authorList>
            <person name="Varghese N."/>
            <person name="Submissions S."/>
        </authorList>
    </citation>
    <scope>NUCLEOTIDE SEQUENCE [LARGE SCALE GENOMIC DNA]</scope>
    <source>
        <strain evidence="3">DSM 29430</strain>
    </source>
</reference>
<dbReference type="RefSeq" id="WP_076444616.1">
    <property type="nucleotide sequence ID" value="NZ_FTOQ01000001.1"/>
</dbReference>
<proteinExistence type="predicted"/>
<name>A0A1N7K692_9RHOB</name>
<keyword evidence="3" id="KW-1185">Reference proteome</keyword>
<dbReference type="AlphaFoldDB" id="A0A1N7K692"/>
<sequence length="324" mass="35708">MRHVDRRAIPAPKALTQPGRPGPNELDRVRAHRANRETRDKSFDFKAYKHDEVKAALEHLFHGKCAYCETFYSAQAPVDVEHYRPKGAVAGEPDHPGYWWIAMDWDNLLPSCIDCNRRRKQQAPDPSASLSALLDGAMVEASSGKKDVFPVSGTRAARDTDALELEDAYLLDPCRDDPMAHIEFHIDPEDLWPLALPKRDPGAAPAVAALGDGASIAEHAAALGLSERGAVSIQVYGLNRLGLVQDRARVLKHLEFLRGLIFEIDAVAADLEAHIDPEVRRVAGTLAALSDRIIEELRAMSAADAPYSALVSQWCDRFLDELSP</sequence>
<accession>A0A1N7K692</accession>
<evidence type="ECO:0000313" key="3">
    <source>
        <dbReference type="Proteomes" id="UP000186684"/>
    </source>
</evidence>